<evidence type="ECO:0000313" key="3">
    <source>
        <dbReference type="Proteomes" id="UP001595613"/>
    </source>
</evidence>
<feature type="compositionally biased region" description="Polar residues" evidence="1">
    <location>
        <begin position="1"/>
        <end position="10"/>
    </location>
</feature>
<sequence length="137" mass="15004">MATYTASSGHQPKGDHNRRLALGLSPEAFAREAGISVEQLRQYELTAPDQDYDPQLAERVRKTLERCEAGRKPSEGGTADETEAAAMRDGEMPGPRDAVVQVRDAGTEGQATPPREWDDLDESVDETFPASDPITKY</sequence>
<keyword evidence="3" id="KW-1185">Reference proteome</keyword>
<name>A0ABV7WZE6_9HYPH</name>
<organism evidence="2 3">
    <name type="scientific">Devosia honganensis</name>
    <dbReference type="NCBI Taxonomy" id="1610527"/>
    <lineage>
        <taxon>Bacteria</taxon>
        <taxon>Pseudomonadati</taxon>
        <taxon>Pseudomonadota</taxon>
        <taxon>Alphaproteobacteria</taxon>
        <taxon>Hyphomicrobiales</taxon>
        <taxon>Devosiaceae</taxon>
        <taxon>Devosia</taxon>
    </lineage>
</organism>
<comment type="caution">
    <text evidence="2">The sequence shown here is derived from an EMBL/GenBank/DDBJ whole genome shotgun (WGS) entry which is preliminary data.</text>
</comment>
<dbReference type="Proteomes" id="UP001595613">
    <property type="component" value="Unassembled WGS sequence"/>
</dbReference>
<accession>A0ABV7WZE6</accession>
<dbReference type="RefSeq" id="WP_380096424.1">
    <property type="nucleotide sequence ID" value="NZ_JBHRYD010000005.1"/>
</dbReference>
<evidence type="ECO:0000313" key="2">
    <source>
        <dbReference type="EMBL" id="MFC3704691.1"/>
    </source>
</evidence>
<dbReference type="CDD" id="cd00093">
    <property type="entry name" value="HTH_XRE"/>
    <property type="match status" value="1"/>
</dbReference>
<dbReference type="EMBL" id="JBHRYD010000005">
    <property type="protein sequence ID" value="MFC3704691.1"/>
    <property type="molecule type" value="Genomic_DNA"/>
</dbReference>
<feature type="region of interest" description="Disordered" evidence="1">
    <location>
        <begin position="66"/>
        <end position="137"/>
    </location>
</feature>
<evidence type="ECO:0000256" key="1">
    <source>
        <dbReference type="SAM" id="MobiDB-lite"/>
    </source>
</evidence>
<reference evidence="3" key="1">
    <citation type="journal article" date="2019" name="Int. J. Syst. Evol. Microbiol.">
        <title>The Global Catalogue of Microorganisms (GCM) 10K type strain sequencing project: providing services to taxonomists for standard genome sequencing and annotation.</title>
        <authorList>
            <consortium name="The Broad Institute Genomics Platform"/>
            <consortium name="The Broad Institute Genome Sequencing Center for Infectious Disease"/>
            <person name="Wu L."/>
            <person name="Ma J."/>
        </authorList>
    </citation>
    <scope>NUCLEOTIDE SEQUENCE [LARGE SCALE GENOMIC DNA]</scope>
    <source>
        <strain evidence="3">KCTC 42281</strain>
    </source>
</reference>
<feature type="region of interest" description="Disordered" evidence="1">
    <location>
        <begin position="1"/>
        <end position="23"/>
    </location>
</feature>
<proteinExistence type="predicted"/>
<gene>
    <name evidence="2" type="ORF">ACFOOL_07960</name>
</gene>
<dbReference type="InterPro" id="IPR001387">
    <property type="entry name" value="Cro/C1-type_HTH"/>
</dbReference>
<evidence type="ECO:0008006" key="4">
    <source>
        <dbReference type="Google" id="ProtNLM"/>
    </source>
</evidence>
<protein>
    <recommendedName>
        <fullName evidence="4">XRE family transcriptional regulator</fullName>
    </recommendedName>
</protein>